<protein>
    <submittedName>
        <fullName evidence="1">Uncharacterized protein</fullName>
    </submittedName>
</protein>
<evidence type="ECO:0000313" key="2">
    <source>
        <dbReference type="Proteomes" id="UP001397290"/>
    </source>
</evidence>
<organism evidence="1 2">
    <name type="scientific">Beauveria asiatica</name>
    <dbReference type="NCBI Taxonomy" id="1069075"/>
    <lineage>
        <taxon>Eukaryota</taxon>
        <taxon>Fungi</taxon>
        <taxon>Dikarya</taxon>
        <taxon>Ascomycota</taxon>
        <taxon>Pezizomycotina</taxon>
        <taxon>Sordariomycetes</taxon>
        <taxon>Hypocreomycetidae</taxon>
        <taxon>Hypocreales</taxon>
        <taxon>Cordycipitaceae</taxon>
        <taxon>Beauveria</taxon>
    </lineage>
</organism>
<name>A0AAW0S0T1_9HYPO</name>
<evidence type="ECO:0000313" key="1">
    <source>
        <dbReference type="EMBL" id="KAK8148184.1"/>
    </source>
</evidence>
<accession>A0AAW0S0T1</accession>
<comment type="caution">
    <text evidence="1">The sequence shown here is derived from an EMBL/GenBank/DDBJ whole genome shotgun (WGS) entry which is preliminary data.</text>
</comment>
<dbReference type="AlphaFoldDB" id="A0AAW0S0T1"/>
<keyword evidence="2" id="KW-1185">Reference proteome</keyword>
<dbReference type="Proteomes" id="UP001397290">
    <property type="component" value="Unassembled WGS sequence"/>
</dbReference>
<reference evidence="1 2" key="1">
    <citation type="submission" date="2020-02" db="EMBL/GenBank/DDBJ databases">
        <title>Comparative genomics of the hypocrealean fungal genus Beauvera.</title>
        <authorList>
            <person name="Showalter D.N."/>
            <person name="Bushley K.E."/>
            <person name="Rehner S.A."/>
        </authorList>
    </citation>
    <scope>NUCLEOTIDE SEQUENCE [LARGE SCALE GENOMIC DNA]</scope>
    <source>
        <strain evidence="1 2">ARSEF4384</strain>
    </source>
</reference>
<sequence length="261" mass="28276">MTAIARAKNSSFSIMTPDTSNDIHLTPLPHLYNAITPRATPAQLQNRPPSTKHKPAPFHRGFIAPIDLARVRQHVNLASPPRALASEYNNSYPGSDSNPDWRYPGYGPDSGNERIKADSVAHVRQVHDDSHQCIKKTRGQWPTDVQVTRSSGAAGHWPATRARPGTAPCWCCHIPRAGLAPQVRDLRRRVGVAFQGGGVEATLIDGVETLLSVPRHLVVRIKGLPHGADEASSLAFVTPLTAIDAAYKGSLVVVVDSHMLV</sequence>
<dbReference type="EMBL" id="JAAHCF010000103">
    <property type="protein sequence ID" value="KAK8148184.1"/>
    <property type="molecule type" value="Genomic_DNA"/>
</dbReference>
<proteinExistence type="predicted"/>
<gene>
    <name evidence="1" type="ORF">G3M48_000224</name>
</gene>